<dbReference type="EMBL" id="MU005775">
    <property type="protein sequence ID" value="KAF2706956.1"/>
    <property type="molecule type" value="Genomic_DNA"/>
</dbReference>
<feature type="region of interest" description="Disordered" evidence="1">
    <location>
        <begin position="50"/>
        <end position="86"/>
    </location>
</feature>
<feature type="compositionally biased region" description="Basic and acidic residues" evidence="1">
    <location>
        <begin position="71"/>
        <end position="80"/>
    </location>
</feature>
<name>A0A6G1K260_9PLEO</name>
<sequence length="391" mass="44314">MSPTPPHTSNGTHCLRRLIDSFVSLLLHTLSIDFSFSISASSDTHTHTYTHEHIQRDQVPQKTGYFPRCTETPEKLDRPSKMGNTHAQSQPEMWFSAGSLFTDDSVSRYIIDNSITEDRYLDTFGTFKSGQRTIEPSAMLAMCASAWGTWSADKKKCKLNTGDMISPEVINTETGLFLRRDIPSTKPREVTEGPLVPRHFVYTLESLCRETSRRIGTVFRNGRCYIDHRSIGIRSYAGVTRHFGTYTAGYRSHGRYWMDTDAMVKICTANKGVSNAQRSECTIMVPAFGKSVFDFCRSHLNSTWRFKDSFYRIPVRAIDGEVYRHPNGSYYHGIPACTVGLASMIKSRTMVPGDLERGQDGVYEIPTTSATTCSEHGKRSESWQYHVQWML</sequence>
<accession>A0A6G1K260</accession>
<evidence type="ECO:0000313" key="2">
    <source>
        <dbReference type="EMBL" id="KAF2706956.1"/>
    </source>
</evidence>
<reference evidence="2" key="1">
    <citation type="journal article" date="2020" name="Stud. Mycol.">
        <title>101 Dothideomycetes genomes: a test case for predicting lifestyles and emergence of pathogens.</title>
        <authorList>
            <person name="Haridas S."/>
            <person name="Albert R."/>
            <person name="Binder M."/>
            <person name="Bloem J."/>
            <person name="Labutti K."/>
            <person name="Salamov A."/>
            <person name="Andreopoulos B."/>
            <person name="Baker S."/>
            <person name="Barry K."/>
            <person name="Bills G."/>
            <person name="Bluhm B."/>
            <person name="Cannon C."/>
            <person name="Castanera R."/>
            <person name="Culley D."/>
            <person name="Daum C."/>
            <person name="Ezra D."/>
            <person name="Gonzalez J."/>
            <person name="Henrissat B."/>
            <person name="Kuo A."/>
            <person name="Liang C."/>
            <person name="Lipzen A."/>
            <person name="Lutzoni F."/>
            <person name="Magnuson J."/>
            <person name="Mondo S."/>
            <person name="Nolan M."/>
            <person name="Ohm R."/>
            <person name="Pangilinan J."/>
            <person name="Park H.-J."/>
            <person name="Ramirez L."/>
            <person name="Alfaro M."/>
            <person name="Sun H."/>
            <person name="Tritt A."/>
            <person name="Yoshinaga Y."/>
            <person name="Zwiers L.-H."/>
            <person name="Turgeon B."/>
            <person name="Goodwin S."/>
            <person name="Spatafora J."/>
            <person name="Crous P."/>
            <person name="Grigoriev I."/>
        </authorList>
    </citation>
    <scope>NUCLEOTIDE SEQUENCE</scope>
    <source>
        <strain evidence="2">CBS 279.74</strain>
    </source>
</reference>
<dbReference type="Proteomes" id="UP000799428">
    <property type="component" value="Unassembled WGS sequence"/>
</dbReference>
<evidence type="ECO:0000313" key="3">
    <source>
        <dbReference type="Proteomes" id="UP000799428"/>
    </source>
</evidence>
<proteinExistence type="predicted"/>
<gene>
    <name evidence="2" type="ORF">K504DRAFT_447823</name>
</gene>
<evidence type="ECO:0000256" key="1">
    <source>
        <dbReference type="SAM" id="MobiDB-lite"/>
    </source>
</evidence>
<keyword evidence="3" id="KW-1185">Reference proteome</keyword>
<dbReference type="AlphaFoldDB" id="A0A6G1K260"/>
<protein>
    <submittedName>
        <fullName evidence="2">Uncharacterized protein</fullName>
    </submittedName>
</protein>
<organism evidence="2 3">
    <name type="scientific">Pleomassaria siparia CBS 279.74</name>
    <dbReference type="NCBI Taxonomy" id="1314801"/>
    <lineage>
        <taxon>Eukaryota</taxon>
        <taxon>Fungi</taxon>
        <taxon>Dikarya</taxon>
        <taxon>Ascomycota</taxon>
        <taxon>Pezizomycotina</taxon>
        <taxon>Dothideomycetes</taxon>
        <taxon>Pleosporomycetidae</taxon>
        <taxon>Pleosporales</taxon>
        <taxon>Pleomassariaceae</taxon>
        <taxon>Pleomassaria</taxon>
    </lineage>
</organism>